<dbReference type="GeneID" id="43651080"/>
<sequence>MQGHFWVYIGCVTLCIRLIISSLSLGSSQKLRASHDQRRCQCFRSPVLSRHFLISLDRFRFTGCKPVDGAESCKASG</sequence>
<keyword evidence="1" id="KW-0812">Transmembrane</keyword>
<evidence type="ECO:0000256" key="1">
    <source>
        <dbReference type="SAM" id="Phobius"/>
    </source>
</evidence>
<reference evidence="2 3" key="1">
    <citation type="submission" date="2019-04" db="EMBL/GenBank/DDBJ databases">
        <title>Friends and foes A comparative genomics studyof 23 Aspergillus species from section Flavi.</title>
        <authorList>
            <consortium name="DOE Joint Genome Institute"/>
            <person name="Kjaerbolling I."/>
            <person name="Vesth T."/>
            <person name="Frisvad J.C."/>
            <person name="Nybo J.L."/>
            <person name="Theobald S."/>
            <person name="Kildgaard S."/>
            <person name="Isbrandt T."/>
            <person name="Kuo A."/>
            <person name="Sato A."/>
            <person name="Lyhne E.K."/>
            <person name="Kogle M.E."/>
            <person name="Wiebenga A."/>
            <person name="Kun R.S."/>
            <person name="Lubbers R.J."/>
            <person name="Makela M.R."/>
            <person name="Barry K."/>
            <person name="Chovatia M."/>
            <person name="Clum A."/>
            <person name="Daum C."/>
            <person name="Haridas S."/>
            <person name="He G."/>
            <person name="LaButti K."/>
            <person name="Lipzen A."/>
            <person name="Mondo S."/>
            <person name="Riley R."/>
            <person name="Salamov A."/>
            <person name="Simmons B.A."/>
            <person name="Magnuson J.K."/>
            <person name="Henrissat B."/>
            <person name="Mortensen U.H."/>
            <person name="Larsen T.O."/>
            <person name="Devries R.P."/>
            <person name="Grigoriev I.V."/>
            <person name="Machida M."/>
            <person name="Baker S.E."/>
            <person name="Andersen M.R."/>
        </authorList>
    </citation>
    <scope>NUCLEOTIDE SEQUENCE [LARGE SCALE GENOMIC DNA]</scope>
    <source>
        <strain evidence="2 3">CBS 763.97</strain>
    </source>
</reference>
<keyword evidence="1" id="KW-1133">Transmembrane helix</keyword>
<name>A0A5N7A8P3_9EURO</name>
<keyword evidence="1" id="KW-0472">Membrane</keyword>
<dbReference type="RefSeq" id="XP_031928580.1">
    <property type="nucleotide sequence ID" value="XM_032066634.1"/>
</dbReference>
<feature type="transmembrane region" description="Helical" evidence="1">
    <location>
        <begin position="6"/>
        <end position="25"/>
    </location>
</feature>
<dbReference type="Proteomes" id="UP000326268">
    <property type="component" value="Unassembled WGS sequence"/>
</dbReference>
<protein>
    <submittedName>
        <fullName evidence="2">Uncharacterized protein</fullName>
    </submittedName>
</protein>
<proteinExistence type="predicted"/>
<keyword evidence="3" id="KW-1185">Reference proteome</keyword>
<gene>
    <name evidence="2" type="ORF">BDV27DRAFT_126848</name>
</gene>
<dbReference type="AlphaFoldDB" id="A0A5N7A8P3"/>
<dbReference type="EMBL" id="ML737630">
    <property type="protein sequence ID" value="KAE8365499.1"/>
    <property type="molecule type" value="Genomic_DNA"/>
</dbReference>
<evidence type="ECO:0000313" key="2">
    <source>
        <dbReference type="EMBL" id="KAE8365499.1"/>
    </source>
</evidence>
<accession>A0A5N7A8P3</accession>
<evidence type="ECO:0000313" key="3">
    <source>
        <dbReference type="Proteomes" id="UP000326268"/>
    </source>
</evidence>
<organism evidence="2 3">
    <name type="scientific">Aspergillus caelatus</name>
    <dbReference type="NCBI Taxonomy" id="61420"/>
    <lineage>
        <taxon>Eukaryota</taxon>
        <taxon>Fungi</taxon>
        <taxon>Dikarya</taxon>
        <taxon>Ascomycota</taxon>
        <taxon>Pezizomycotina</taxon>
        <taxon>Eurotiomycetes</taxon>
        <taxon>Eurotiomycetidae</taxon>
        <taxon>Eurotiales</taxon>
        <taxon>Aspergillaceae</taxon>
        <taxon>Aspergillus</taxon>
        <taxon>Aspergillus subgen. Circumdati</taxon>
    </lineage>
</organism>